<keyword evidence="6" id="KW-0321">Glycogen metabolism</keyword>
<gene>
    <name evidence="16" type="ORF">OO014_12670</name>
</gene>
<dbReference type="Proteomes" id="UP001150259">
    <property type="component" value="Unassembled WGS sequence"/>
</dbReference>
<sequence length="480" mass="50995">MAIVHKGASLVPNKIELLTQWLPHQRWYAGKGQVPRLERVGGFRFEDPEGEVGVEVLLVADHSASPVVVYQVPLTYRGAPLEGAEHALVGTMEHSVLGPRWVYDGPHDPVYVAGLVETILTAGVSDIAQGSQGSNAVAVGTSTGVTDGVVSSSKVLAGEQSNTSIICRMSAPGGGPGEPLIVKVFRIVQDGDNPDVVVQSALTRAGSTRVPAAFGHLSGAWDDPAGSGPEKHGHLAFAQEFIPGVEDAWRVALVAAAAGTDFTARARDLGVVTAEIHQALAQTLGRTEPTREAREALERSMQERYAAAVASVPDLRSRSADVHRLLGQVGSVAWPPLQRVHGDYHLGQVLDVPERGWVALDFEGEPLRPLAERVLPDLVQRDIAGMLRSFDYAAGSVRLSGSSAAAANADAWAADCRAAFLAGYESVAGPFDAAGQTLVRVLELDKALYEVVYEARNRPSWLPIPVDAVDRILAEKGPER</sequence>
<evidence type="ECO:0000256" key="11">
    <source>
        <dbReference type="ARBA" id="ARBA00023056"/>
    </source>
</evidence>
<evidence type="ECO:0000313" key="16">
    <source>
        <dbReference type="EMBL" id="MDC5698113.1"/>
    </source>
</evidence>
<evidence type="ECO:0000256" key="12">
    <source>
        <dbReference type="ARBA" id="ARBA00023277"/>
    </source>
</evidence>
<evidence type="ECO:0000256" key="3">
    <source>
        <dbReference type="ARBA" id="ARBA00011245"/>
    </source>
</evidence>
<dbReference type="EC" id="2.7.1.175" evidence="4"/>
<comment type="caution">
    <text evidence="16">The sequence shown here is derived from an EMBL/GenBank/DDBJ whole genome shotgun (WGS) entry which is preliminary data.</text>
</comment>
<dbReference type="RefSeq" id="WP_272462687.1">
    <property type="nucleotide sequence ID" value="NZ_JAPFQL010000053.1"/>
</dbReference>
<evidence type="ECO:0000256" key="6">
    <source>
        <dbReference type="ARBA" id="ARBA00022600"/>
    </source>
</evidence>
<evidence type="ECO:0000259" key="15">
    <source>
        <dbReference type="Pfam" id="PF18085"/>
    </source>
</evidence>
<accession>A0ABT5GIN5</accession>
<dbReference type="EMBL" id="JAPFQL010000053">
    <property type="protein sequence ID" value="MDC5698113.1"/>
    <property type="molecule type" value="Genomic_DNA"/>
</dbReference>
<protein>
    <recommendedName>
        <fullName evidence="5">Maltokinase</fullName>
        <ecNumber evidence="4">2.7.1.175</ecNumber>
    </recommendedName>
    <alternativeName>
        <fullName evidence="13">Maltose-1-phosphate synthase</fullName>
    </alternativeName>
</protein>
<evidence type="ECO:0000256" key="5">
    <source>
        <dbReference type="ARBA" id="ARBA00013882"/>
    </source>
</evidence>
<keyword evidence="11" id="KW-0320">Glycogen biosynthesis</keyword>
<proteinExistence type="inferred from homology"/>
<dbReference type="InterPro" id="IPR040999">
    <property type="entry name" value="Mak_N_cap"/>
</dbReference>
<comment type="similarity">
    <text evidence="2">Belongs to the aminoglycoside phosphotransferase family.</text>
</comment>
<comment type="pathway">
    <text evidence="1">Glycan biosynthesis; glycogen biosynthesis.</text>
</comment>
<keyword evidence="9" id="KW-0418">Kinase</keyword>
<keyword evidence="8" id="KW-0547">Nucleotide-binding</keyword>
<feature type="domain" description="Maltokinase N-terminal cap" evidence="15">
    <location>
        <begin position="21"/>
        <end position="108"/>
    </location>
</feature>
<dbReference type="SUPFAM" id="SSF56112">
    <property type="entry name" value="Protein kinase-like (PK-like)"/>
    <property type="match status" value="1"/>
</dbReference>
<dbReference type="Pfam" id="PF18085">
    <property type="entry name" value="Mak_N_cap"/>
    <property type="match status" value="1"/>
</dbReference>
<evidence type="ECO:0000256" key="2">
    <source>
        <dbReference type="ARBA" id="ARBA00006219"/>
    </source>
</evidence>
<evidence type="ECO:0000256" key="10">
    <source>
        <dbReference type="ARBA" id="ARBA00022840"/>
    </source>
</evidence>
<evidence type="ECO:0000256" key="7">
    <source>
        <dbReference type="ARBA" id="ARBA00022679"/>
    </source>
</evidence>
<name>A0ABT5GIN5_9MICO</name>
<evidence type="ECO:0000256" key="9">
    <source>
        <dbReference type="ARBA" id="ARBA00022777"/>
    </source>
</evidence>
<organism evidence="16 17">
    <name type="scientific">Intrasporangium calvum</name>
    <dbReference type="NCBI Taxonomy" id="53358"/>
    <lineage>
        <taxon>Bacteria</taxon>
        <taxon>Bacillati</taxon>
        <taxon>Actinomycetota</taxon>
        <taxon>Actinomycetes</taxon>
        <taxon>Micrococcales</taxon>
        <taxon>Intrasporangiaceae</taxon>
        <taxon>Intrasporangium</taxon>
    </lineage>
</organism>
<evidence type="ECO:0000256" key="4">
    <source>
        <dbReference type="ARBA" id="ARBA00011962"/>
    </source>
</evidence>
<evidence type="ECO:0000256" key="14">
    <source>
        <dbReference type="ARBA" id="ARBA00049067"/>
    </source>
</evidence>
<evidence type="ECO:0000256" key="13">
    <source>
        <dbReference type="ARBA" id="ARBA00031251"/>
    </source>
</evidence>
<evidence type="ECO:0000256" key="1">
    <source>
        <dbReference type="ARBA" id="ARBA00004964"/>
    </source>
</evidence>
<evidence type="ECO:0000256" key="8">
    <source>
        <dbReference type="ARBA" id="ARBA00022741"/>
    </source>
</evidence>
<keyword evidence="12" id="KW-0119">Carbohydrate metabolism</keyword>
<reference evidence="16 17" key="1">
    <citation type="submission" date="2022-11" db="EMBL/GenBank/DDBJ databases">
        <title>Anaerobic phenanthrene biodegradation by a DNRA strain PheN6.</title>
        <authorList>
            <person name="Zhang Z."/>
        </authorList>
    </citation>
    <scope>NUCLEOTIDE SEQUENCE [LARGE SCALE GENOMIC DNA]</scope>
    <source>
        <strain evidence="16 17">PheN6</strain>
    </source>
</reference>
<keyword evidence="7" id="KW-0808">Transferase</keyword>
<comment type="subunit">
    <text evidence="3">Monomer.</text>
</comment>
<evidence type="ECO:0000313" key="17">
    <source>
        <dbReference type="Proteomes" id="UP001150259"/>
    </source>
</evidence>
<comment type="catalytic activity">
    <reaction evidence="14">
        <text>D-maltose + ATP = alpha-maltose 1-phosphate + ADP + H(+)</text>
        <dbReference type="Rhea" id="RHEA:31915"/>
        <dbReference type="ChEBI" id="CHEBI:15378"/>
        <dbReference type="ChEBI" id="CHEBI:17306"/>
        <dbReference type="ChEBI" id="CHEBI:30616"/>
        <dbReference type="ChEBI" id="CHEBI:63576"/>
        <dbReference type="ChEBI" id="CHEBI:456216"/>
        <dbReference type="EC" id="2.7.1.175"/>
    </reaction>
</comment>
<dbReference type="InterPro" id="IPR011009">
    <property type="entry name" value="Kinase-like_dom_sf"/>
</dbReference>
<keyword evidence="17" id="KW-1185">Reference proteome</keyword>
<keyword evidence="10" id="KW-0067">ATP-binding</keyword>
<dbReference type="Gene3D" id="3.90.1200.10">
    <property type="match status" value="1"/>
</dbReference>